<dbReference type="eggNOG" id="KOG3117">
    <property type="taxonomic scope" value="Eukaryota"/>
</dbReference>
<evidence type="ECO:0000256" key="1">
    <source>
        <dbReference type="SAM" id="MobiDB-lite"/>
    </source>
</evidence>
<dbReference type="EMBL" id="JPOX01000002">
    <property type="protein sequence ID" value="KFX52776.1"/>
    <property type="molecule type" value="Genomic_DNA"/>
</dbReference>
<dbReference type="AlphaFoldDB" id="A0A093W1M9"/>
<evidence type="ECO:0000313" key="2">
    <source>
        <dbReference type="EMBL" id="KFX52776.1"/>
    </source>
</evidence>
<feature type="compositionally biased region" description="Polar residues" evidence="1">
    <location>
        <begin position="274"/>
        <end position="289"/>
    </location>
</feature>
<gene>
    <name evidence="2" type="ORF">GQ26_0021830</name>
</gene>
<reference evidence="2" key="1">
    <citation type="journal article" date="2014" name="PLoS Genet.">
        <title>Signature Gene Expression Reveals Novel Clues to the Molecular Mechanisms of Dimorphic Transition in Penicillium marneffei.</title>
        <authorList>
            <person name="Yang E."/>
            <person name="Wang G."/>
            <person name="Cai J."/>
            <person name="Woo P.C."/>
            <person name="Lau S.K."/>
            <person name="Yuen K.-Y."/>
            <person name="Chow W.-N."/>
            <person name="Lin X."/>
        </authorList>
    </citation>
    <scope>NUCLEOTIDE SEQUENCE [LARGE SCALE GENOMIC DNA]</scope>
    <source>
        <strain evidence="2">PM1</strain>
    </source>
</reference>
<dbReference type="HOGENOM" id="CLU_065858_0_0_1"/>
<feature type="compositionally biased region" description="Basic and acidic residues" evidence="1">
    <location>
        <begin position="290"/>
        <end position="301"/>
    </location>
</feature>
<protein>
    <submittedName>
        <fullName evidence="2">Uncharacterized protein C18B11.06</fullName>
    </submittedName>
</protein>
<dbReference type="GO" id="GO:0000462">
    <property type="term" value="P:maturation of SSU-rRNA from tricistronic rRNA transcript (SSU-rRNA, 5.8S rRNA, LSU-rRNA)"/>
    <property type="evidence" value="ECO:0007669"/>
    <property type="project" value="TreeGrafter"/>
</dbReference>
<feature type="compositionally biased region" description="Basic and acidic residues" evidence="1">
    <location>
        <begin position="333"/>
        <end position="346"/>
    </location>
</feature>
<feature type="compositionally biased region" description="Basic and acidic residues" evidence="1">
    <location>
        <begin position="201"/>
        <end position="218"/>
    </location>
</feature>
<dbReference type="PANTHER" id="PTHR13237:SF9">
    <property type="entry name" value="NEUROGUIDIN"/>
    <property type="match status" value="1"/>
</dbReference>
<sequence>MVAITSKAPAVGDSDQSTSPIDNLSSILETLTECLNSASTSLPSSTESEDKTTSPTILPPSDGISLLDTKAELLLSYLQNLVFLVLFQLRGRGKSEGQGDVSLEDVVRKLTELRVYLERGVKPLEGRLKYQIDKVVKAAEDAERASKSAPKAGKKIKNKGGDDSDNSEDVSDDDEDEEEDSDNEEIDEMAYRPNVTAFSKDVPKADRDARTTTSRDTKAQPSDGIYRPPRIKPTALPTTESRDRDRDRRPKKSSVIDEFVSAEMSAAPMAEPSIGSTIQRGGRQVMSQQDRAREAERRTYEETNFVRLPKESKKERAKRKAAEGPRAGGFGGEDFRSLGEGADRIARLTKRSAGSSRAGALEKSRKRAFTEDGPRGDGVAAVGQNFEKRRKKVEGWKK</sequence>
<feature type="compositionally biased region" description="Acidic residues" evidence="1">
    <location>
        <begin position="163"/>
        <end position="188"/>
    </location>
</feature>
<feature type="region of interest" description="Disordered" evidence="1">
    <location>
        <begin position="140"/>
        <end position="384"/>
    </location>
</feature>
<proteinExistence type="predicted"/>
<comment type="caution">
    <text evidence="2">The sequence shown here is derived from an EMBL/GenBank/DDBJ whole genome shotgun (WGS) entry which is preliminary data.</text>
</comment>
<name>A0A093W1M9_TALMA</name>
<organism evidence="2">
    <name type="scientific">Talaromyces marneffei PM1</name>
    <dbReference type="NCBI Taxonomy" id="1077442"/>
    <lineage>
        <taxon>Eukaryota</taxon>
        <taxon>Fungi</taxon>
        <taxon>Dikarya</taxon>
        <taxon>Ascomycota</taxon>
        <taxon>Pezizomycotina</taxon>
        <taxon>Eurotiomycetes</taxon>
        <taxon>Eurotiomycetidae</taxon>
        <taxon>Eurotiales</taxon>
        <taxon>Trichocomaceae</taxon>
        <taxon>Talaromyces</taxon>
        <taxon>Talaromyces sect. Talaromyces</taxon>
    </lineage>
</organism>
<feature type="compositionally biased region" description="Basic and acidic residues" evidence="1">
    <location>
        <begin position="360"/>
        <end position="375"/>
    </location>
</feature>
<dbReference type="InterPro" id="IPR007146">
    <property type="entry name" value="Sas10/Utp3/C1D"/>
</dbReference>
<dbReference type="Pfam" id="PF04000">
    <property type="entry name" value="Sas10_Utp3"/>
    <property type="match status" value="1"/>
</dbReference>
<dbReference type="GO" id="GO:0032040">
    <property type="term" value="C:small-subunit processome"/>
    <property type="evidence" value="ECO:0007669"/>
    <property type="project" value="TreeGrafter"/>
</dbReference>
<accession>A0A093W1M9</accession>
<feature type="region of interest" description="Disordered" evidence="1">
    <location>
        <begin position="38"/>
        <end position="58"/>
    </location>
</feature>
<dbReference type="PANTHER" id="PTHR13237">
    <property type="entry name" value="SOMETHING ABOUT SILENCING PROTEIN 10-RELATED"/>
    <property type="match status" value="1"/>
</dbReference>